<protein>
    <submittedName>
        <fullName evidence="1">Uncharacterized protein</fullName>
    </submittedName>
</protein>
<dbReference type="Proteomes" id="UP000572907">
    <property type="component" value="Unassembled WGS sequence"/>
</dbReference>
<reference evidence="1 2" key="1">
    <citation type="submission" date="2020-08" db="EMBL/GenBank/DDBJ databases">
        <title>Genomic Encyclopedia of Type Strains, Phase III (KMG-III): the genomes of soil and plant-associated and newly described type strains.</title>
        <authorList>
            <person name="Whitman W."/>
        </authorList>
    </citation>
    <scope>NUCLEOTIDE SEQUENCE [LARGE SCALE GENOMIC DNA]</scope>
    <source>
        <strain evidence="1 2">CECT 3237</strain>
    </source>
</reference>
<evidence type="ECO:0000313" key="2">
    <source>
        <dbReference type="Proteomes" id="UP000572907"/>
    </source>
</evidence>
<organism evidence="1 2">
    <name type="scientific">Streptomyces violarus</name>
    <dbReference type="NCBI Taxonomy" id="67380"/>
    <lineage>
        <taxon>Bacteria</taxon>
        <taxon>Bacillati</taxon>
        <taxon>Actinomycetota</taxon>
        <taxon>Actinomycetes</taxon>
        <taxon>Kitasatosporales</taxon>
        <taxon>Streptomycetaceae</taxon>
        <taxon>Streptomyces</taxon>
    </lineage>
</organism>
<evidence type="ECO:0000313" key="1">
    <source>
        <dbReference type="EMBL" id="MBB3075575.1"/>
    </source>
</evidence>
<dbReference type="RefSeq" id="WP_184589848.1">
    <property type="nucleotide sequence ID" value="NZ_BMUP01000001.1"/>
</dbReference>
<accession>A0A7W4ZN67</accession>
<keyword evidence="2" id="KW-1185">Reference proteome</keyword>
<comment type="caution">
    <text evidence="1">The sequence shown here is derived from an EMBL/GenBank/DDBJ whole genome shotgun (WGS) entry which is preliminary data.</text>
</comment>
<proteinExistence type="predicted"/>
<dbReference type="EMBL" id="JACHXE010000001">
    <property type="protein sequence ID" value="MBB3075575.1"/>
    <property type="molecule type" value="Genomic_DNA"/>
</dbReference>
<dbReference type="AlphaFoldDB" id="A0A7W4ZN67"/>
<name>A0A7W4ZN67_9ACTN</name>
<gene>
    <name evidence="1" type="ORF">FHS41_002044</name>
</gene>
<sequence>MKYADSLRVVEDLSAAADPLLWSNVANFPVLVYGQPEGVERTGWWLFWRDPSTHEKQSRYMPGSKSERVIAEQMARQYLDEMFGG</sequence>